<proteinExistence type="inferred from homology"/>
<evidence type="ECO:0000313" key="3">
    <source>
        <dbReference type="EMBL" id="BAU23268.1"/>
    </source>
</evidence>
<accession>A0A0U5AMK1</accession>
<dbReference type="Proteomes" id="UP000068196">
    <property type="component" value="Chromosome"/>
</dbReference>
<dbReference type="PANTHER" id="PTHR46268">
    <property type="entry name" value="STRESS RESPONSE PROTEIN NHAX"/>
    <property type="match status" value="1"/>
</dbReference>
<evidence type="ECO:0000256" key="1">
    <source>
        <dbReference type="ARBA" id="ARBA00008791"/>
    </source>
</evidence>
<protein>
    <submittedName>
        <fullName evidence="3">UspA domain-containing protein</fullName>
    </submittedName>
</protein>
<dbReference type="InterPro" id="IPR014729">
    <property type="entry name" value="Rossmann-like_a/b/a_fold"/>
</dbReference>
<feature type="domain" description="UspA" evidence="2">
    <location>
        <begin position="148"/>
        <end position="286"/>
    </location>
</feature>
<feature type="domain" description="UspA" evidence="2">
    <location>
        <begin position="3"/>
        <end position="141"/>
    </location>
</feature>
<evidence type="ECO:0000259" key="2">
    <source>
        <dbReference type="Pfam" id="PF00582"/>
    </source>
</evidence>
<gene>
    <name evidence="3" type="ORF">THC_0883</name>
</gene>
<dbReference type="Pfam" id="PF00582">
    <property type="entry name" value="Usp"/>
    <property type="match status" value="2"/>
</dbReference>
<dbReference type="OrthoDB" id="5564966at2"/>
<dbReference type="STRING" id="1653476.THC_0883"/>
<dbReference type="CDD" id="cd00293">
    <property type="entry name" value="USP-like"/>
    <property type="match status" value="2"/>
</dbReference>
<dbReference type="RefSeq" id="WP_068513881.1">
    <property type="nucleotide sequence ID" value="NZ_AP014945.1"/>
</dbReference>
<dbReference type="PRINTS" id="PR01438">
    <property type="entry name" value="UNVRSLSTRESS"/>
</dbReference>
<reference evidence="3 4" key="1">
    <citation type="journal article" date="2016" name="Int. J. Syst. Evol. Microbiol.">
        <title>Caldimicrobium thiodismutans sp. nov., a sulfur-disproportionating bacterium isolated from a hot spring, and emended description of the genus Caldimicrobium.</title>
        <authorList>
            <person name="Kojima H."/>
            <person name="Umezawa K."/>
            <person name="Fukui M."/>
        </authorList>
    </citation>
    <scope>NUCLEOTIDE SEQUENCE [LARGE SCALE GENOMIC DNA]</scope>
    <source>
        <strain evidence="3 4">TF1</strain>
    </source>
</reference>
<name>A0A0U5AMK1_9BACT</name>
<reference evidence="4" key="2">
    <citation type="journal article" date="2016" name="Int. J. Syst. Evol. Microbiol.">
        <title>Caldimicrobium thiodismutans sp. nov., a sulfur-disproportionating bacterium isolated from a hot spring.</title>
        <authorList>
            <person name="Kojima H."/>
            <person name="Umezawa K."/>
            <person name="Fukui M."/>
        </authorList>
    </citation>
    <scope>NUCLEOTIDE SEQUENCE [LARGE SCALE GENOMIC DNA]</scope>
    <source>
        <strain evidence="4">TF1</strain>
    </source>
</reference>
<dbReference type="SUPFAM" id="SSF52402">
    <property type="entry name" value="Adenine nucleotide alpha hydrolases-like"/>
    <property type="match status" value="2"/>
</dbReference>
<sequence>MLYKKIMACLDGSEESFNAYRNAIRIAKELSAELLAINVVPLKTEISSALSLFLGMKDIFIKGGEKILKEAEEIAGEENFKVKLILDEGEPFQRIVDTALAEEVDLLVMGKTGKTGLAKGILGSTAMRTIGASPVDVLIIPKEKTLQFKKLLVPTDGSSYAEKATLRALEIAKTFKSEVFLLSVVEIPFELYEAPGEIAKLTETLKTSADELIRREKIKFKSEGLSVQGLIMEGVPEERILETASKEDIDLIIMGSHGKTGLKRLLMGSVTEMVINTGDKPVLVVKS</sequence>
<dbReference type="InterPro" id="IPR006016">
    <property type="entry name" value="UspA"/>
</dbReference>
<dbReference type="EMBL" id="AP014945">
    <property type="protein sequence ID" value="BAU23268.1"/>
    <property type="molecule type" value="Genomic_DNA"/>
</dbReference>
<dbReference type="Gene3D" id="3.40.50.620">
    <property type="entry name" value="HUPs"/>
    <property type="match status" value="2"/>
</dbReference>
<dbReference type="AlphaFoldDB" id="A0A0U5AMK1"/>
<keyword evidence="4" id="KW-1185">Reference proteome</keyword>
<dbReference type="KEGG" id="cthi:THC_0883"/>
<dbReference type="PANTHER" id="PTHR46268:SF6">
    <property type="entry name" value="UNIVERSAL STRESS PROTEIN UP12"/>
    <property type="match status" value="1"/>
</dbReference>
<evidence type="ECO:0000313" key="4">
    <source>
        <dbReference type="Proteomes" id="UP000068196"/>
    </source>
</evidence>
<comment type="similarity">
    <text evidence="1">Belongs to the universal stress protein A family.</text>
</comment>
<dbReference type="InterPro" id="IPR006015">
    <property type="entry name" value="Universal_stress_UspA"/>
</dbReference>
<organism evidence="3 4">
    <name type="scientific">Caldimicrobium thiodismutans</name>
    <dbReference type="NCBI Taxonomy" id="1653476"/>
    <lineage>
        <taxon>Bacteria</taxon>
        <taxon>Pseudomonadati</taxon>
        <taxon>Thermodesulfobacteriota</taxon>
        <taxon>Thermodesulfobacteria</taxon>
        <taxon>Thermodesulfobacteriales</taxon>
        <taxon>Thermodesulfobacteriaceae</taxon>
        <taxon>Caldimicrobium</taxon>
    </lineage>
</organism>